<accession>A0A9P9DTQ9</accession>
<keyword evidence="1" id="KW-0521">NADP</keyword>
<evidence type="ECO:0000256" key="2">
    <source>
        <dbReference type="ARBA" id="ARBA00023002"/>
    </source>
</evidence>
<comment type="caution">
    <text evidence="4">The sequence shown here is derived from an EMBL/GenBank/DDBJ whole genome shotgun (WGS) entry which is preliminary data.</text>
</comment>
<evidence type="ECO:0000313" key="5">
    <source>
        <dbReference type="Proteomes" id="UP000717696"/>
    </source>
</evidence>
<evidence type="ECO:0000259" key="3">
    <source>
        <dbReference type="Pfam" id="PF05368"/>
    </source>
</evidence>
<dbReference type="Gene3D" id="3.90.25.10">
    <property type="entry name" value="UDP-galactose 4-epimerase, domain 1"/>
    <property type="match status" value="1"/>
</dbReference>
<gene>
    <name evidence="4" type="ORF">B0J13DRAFT_588994</name>
</gene>
<evidence type="ECO:0000313" key="4">
    <source>
        <dbReference type="EMBL" id="KAH7124874.1"/>
    </source>
</evidence>
<dbReference type="Proteomes" id="UP000717696">
    <property type="component" value="Unassembled WGS sequence"/>
</dbReference>
<dbReference type="AlphaFoldDB" id="A0A9P9DTQ9"/>
<proteinExistence type="predicted"/>
<dbReference type="PANTHER" id="PTHR47706:SF1">
    <property type="entry name" value="CIPA-LIKE, PUTATIVE (AFU_ORTHOLOGUE AFUA_1G12460)-RELATED"/>
    <property type="match status" value="1"/>
</dbReference>
<organism evidence="4 5">
    <name type="scientific">Dactylonectria estremocensis</name>
    <dbReference type="NCBI Taxonomy" id="1079267"/>
    <lineage>
        <taxon>Eukaryota</taxon>
        <taxon>Fungi</taxon>
        <taxon>Dikarya</taxon>
        <taxon>Ascomycota</taxon>
        <taxon>Pezizomycotina</taxon>
        <taxon>Sordariomycetes</taxon>
        <taxon>Hypocreomycetidae</taxon>
        <taxon>Hypocreales</taxon>
        <taxon>Nectriaceae</taxon>
        <taxon>Dactylonectria</taxon>
    </lineage>
</organism>
<dbReference type="EMBL" id="JAGMUU010000024">
    <property type="protein sequence ID" value="KAH7124874.1"/>
    <property type="molecule type" value="Genomic_DNA"/>
</dbReference>
<dbReference type="InterPro" id="IPR036291">
    <property type="entry name" value="NAD(P)-bd_dom_sf"/>
</dbReference>
<dbReference type="GO" id="GO:0016491">
    <property type="term" value="F:oxidoreductase activity"/>
    <property type="evidence" value="ECO:0007669"/>
    <property type="project" value="UniProtKB-KW"/>
</dbReference>
<dbReference type="SUPFAM" id="SSF51735">
    <property type="entry name" value="NAD(P)-binding Rossmann-fold domains"/>
    <property type="match status" value="1"/>
</dbReference>
<reference evidence="4" key="1">
    <citation type="journal article" date="2021" name="Nat. Commun.">
        <title>Genetic determinants of endophytism in the Arabidopsis root mycobiome.</title>
        <authorList>
            <person name="Mesny F."/>
            <person name="Miyauchi S."/>
            <person name="Thiergart T."/>
            <person name="Pickel B."/>
            <person name="Atanasova L."/>
            <person name="Karlsson M."/>
            <person name="Huettel B."/>
            <person name="Barry K.W."/>
            <person name="Haridas S."/>
            <person name="Chen C."/>
            <person name="Bauer D."/>
            <person name="Andreopoulos W."/>
            <person name="Pangilinan J."/>
            <person name="LaButti K."/>
            <person name="Riley R."/>
            <person name="Lipzen A."/>
            <person name="Clum A."/>
            <person name="Drula E."/>
            <person name="Henrissat B."/>
            <person name="Kohler A."/>
            <person name="Grigoriev I.V."/>
            <person name="Martin F.M."/>
            <person name="Hacquard S."/>
        </authorList>
    </citation>
    <scope>NUCLEOTIDE SEQUENCE</scope>
    <source>
        <strain evidence="4">MPI-CAGE-AT-0021</strain>
    </source>
</reference>
<dbReference type="PANTHER" id="PTHR47706">
    <property type="entry name" value="NMRA-LIKE FAMILY PROTEIN"/>
    <property type="match status" value="1"/>
</dbReference>
<keyword evidence="2" id="KW-0560">Oxidoreductase</keyword>
<dbReference type="InterPro" id="IPR008030">
    <property type="entry name" value="NmrA-like"/>
</dbReference>
<dbReference type="OrthoDB" id="15981at2759"/>
<evidence type="ECO:0000256" key="1">
    <source>
        <dbReference type="ARBA" id="ARBA00022857"/>
    </source>
</evidence>
<feature type="domain" description="NmrA-like" evidence="3">
    <location>
        <begin position="2"/>
        <end position="210"/>
    </location>
</feature>
<sequence length="294" mass="32649">MLGKHVWKALTHSNRYGLTMLVRNDSLVEHPNHNFSGKFVAVDYESDDSLVAALTGQDVLVSVLGKAALTLQPRLFRAAAAANVKRIIPSEFGGDLRHPRTKTFPTYYQKVAVEEQLEELRREAGISYTLIFTNVLLDWAMSSRGALLLDPASRRVRLYDGGNVKFSTTSTATVEKAVVAVLDHYDRTENRALYVQNVAMTENELLQMAREVTSGDNGPAWVVEDVDTAKLEQTARSSLDRGSEITLEVFYAFAVRATFGDGYGGHFFHCDDDLLGIKGLEMAQLKELVRECVS</sequence>
<protein>
    <recommendedName>
        <fullName evidence="3">NmrA-like domain-containing protein</fullName>
    </recommendedName>
</protein>
<dbReference type="Pfam" id="PF05368">
    <property type="entry name" value="NmrA"/>
    <property type="match status" value="1"/>
</dbReference>
<dbReference type="InterPro" id="IPR051609">
    <property type="entry name" value="NmrA/Isoflavone_reductase-like"/>
</dbReference>
<dbReference type="Gene3D" id="3.40.50.720">
    <property type="entry name" value="NAD(P)-binding Rossmann-like Domain"/>
    <property type="match status" value="1"/>
</dbReference>
<name>A0A9P9DTQ9_9HYPO</name>
<keyword evidence="5" id="KW-1185">Reference proteome</keyword>